<protein>
    <submittedName>
        <fullName evidence="3">Glycosyltransferase</fullName>
    </submittedName>
</protein>
<feature type="region of interest" description="Disordered" evidence="1">
    <location>
        <begin position="292"/>
        <end position="330"/>
    </location>
</feature>
<proteinExistence type="predicted"/>
<keyword evidence="4" id="KW-1185">Reference proteome</keyword>
<gene>
    <name evidence="3" type="ORF">V1633_14415</name>
</gene>
<dbReference type="EMBL" id="JAZGQK010000012">
    <property type="protein sequence ID" value="MEE6259678.1"/>
    <property type="molecule type" value="Genomic_DNA"/>
</dbReference>
<dbReference type="RefSeq" id="WP_331214804.1">
    <property type="nucleotide sequence ID" value="NZ_JAZGQK010000012.1"/>
</dbReference>
<dbReference type="Pfam" id="PF06722">
    <property type="entry name" value="EryCIII-like_C"/>
    <property type="match status" value="1"/>
</dbReference>
<dbReference type="PANTHER" id="PTHR48050:SF13">
    <property type="entry name" value="STEROL 3-BETA-GLUCOSYLTRANSFERASE UGT80A2"/>
    <property type="match status" value="1"/>
</dbReference>
<evidence type="ECO:0000313" key="4">
    <source>
        <dbReference type="Proteomes" id="UP001332243"/>
    </source>
</evidence>
<dbReference type="Gene3D" id="3.40.50.2000">
    <property type="entry name" value="Glycogen Phosphorylase B"/>
    <property type="match status" value="2"/>
</dbReference>
<dbReference type="InterPro" id="IPR010610">
    <property type="entry name" value="EryCIII-like_C"/>
</dbReference>
<name>A0ABU7RT41_9ACTN</name>
<dbReference type="SUPFAM" id="SSF53756">
    <property type="entry name" value="UDP-Glycosyltransferase/glycogen phosphorylase"/>
    <property type="match status" value="1"/>
</dbReference>
<dbReference type="CDD" id="cd03784">
    <property type="entry name" value="GT1_Gtf-like"/>
    <property type="match status" value="1"/>
</dbReference>
<dbReference type="Proteomes" id="UP001332243">
    <property type="component" value="Unassembled WGS sequence"/>
</dbReference>
<dbReference type="InterPro" id="IPR002213">
    <property type="entry name" value="UDP_glucos_trans"/>
</dbReference>
<reference evidence="3 4" key="1">
    <citation type="submission" date="2024-01" db="EMBL/GenBank/DDBJ databases">
        <title>Genome insights into Plantactinospora sonchi sp. nov.</title>
        <authorList>
            <person name="Wang L."/>
        </authorList>
    </citation>
    <scope>NUCLEOTIDE SEQUENCE [LARGE SCALE GENOMIC DNA]</scope>
    <source>
        <strain evidence="3 4">NEAU-QY2</strain>
    </source>
</reference>
<dbReference type="InterPro" id="IPR050426">
    <property type="entry name" value="Glycosyltransferase_28"/>
</dbReference>
<accession>A0ABU7RT41</accession>
<organism evidence="3 4">
    <name type="scientific">Plantactinospora sonchi</name>
    <dbReference type="NCBI Taxonomy" id="1544735"/>
    <lineage>
        <taxon>Bacteria</taxon>
        <taxon>Bacillati</taxon>
        <taxon>Actinomycetota</taxon>
        <taxon>Actinomycetes</taxon>
        <taxon>Micromonosporales</taxon>
        <taxon>Micromonosporaceae</taxon>
        <taxon>Plantactinospora</taxon>
    </lineage>
</organism>
<evidence type="ECO:0000259" key="2">
    <source>
        <dbReference type="Pfam" id="PF06722"/>
    </source>
</evidence>
<evidence type="ECO:0000256" key="1">
    <source>
        <dbReference type="SAM" id="MobiDB-lite"/>
    </source>
</evidence>
<evidence type="ECO:0000313" key="3">
    <source>
        <dbReference type="EMBL" id="MEE6259678.1"/>
    </source>
</evidence>
<comment type="caution">
    <text evidence="3">The sequence shown here is derived from an EMBL/GenBank/DDBJ whole genome shotgun (WGS) entry which is preliminary data.</text>
</comment>
<feature type="domain" description="Erythromycin biosynthesis protein CIII-like C-terminal" evidence="2">
    <location>
        <begin position="328"/>
        <end position="433"/>
    </location>
</feature>
<dbReference type="PANTHER" id="PTHR48050">
    <property type="entry name" value="STEROL 3-BETA-GLUCOSYLTRANSFERASE"/>
    <property type="match status" value="1"/>
</dbReference>
<sequence>MRVLIVTAGSLGDVAPYTGLGARLRAAGHRVALAAPDPYADLVTGAGLDFRPVSGDLSALRNAAPSRPRRIGVPGAPGLVEFVRLGGRFVGGLGESIATAAGLGADVLLLSATTAPLGYSVAQYLGVPSIGVFLQPVDPTRAFPPIVLGVRTLGGWGNRAAGRLGQLLVRRVYADASRGLRSRLGLPPCDLAGLDRHATARGWPVSHGFSPTVLPRPPDWRPGLDVVGYWWPATPAGWQPPAALRAFLAAGDAPVYVGFGSLADNGGRLYTMVRHALRRAGVRAVVQGVGPATASEPGLVGHDRPAPEVGSGRQGGQDPDGGPDDGDDQVLTIGEVPHEWLFPRMAAVVHHGGCGTTGAGLRAGVPAVPVPMLADQPFWAARLARLGVSPDVIPFRRLDEARLGDAIRAAVTDPVFGTRARLIADRMAGEDGAAAMVAAIDRLAR</sequence>